<proteinExistence type="predicted"/>
<dbReference type="AlphaFoldDB" id="A0AAW8NDV0"/>
<evidence type="ECO:0000256" key="1">
    <source>
        <dbReference type="SAM" id="MobiDB-lite"/>
    </source>
</evidence>
<sequence>MRRIASAGVLPGTAVLLAGALLAGCSTPPKSGPAWTAEAGDSGAAPTATASPEGSATAAASAGATPAASGSATAQPAATASAWKTFSDPAKTVVFELPETWIAQAVPPEEGTLPGAIKIEVKKPDGTFMAALRTGLPPSSADCPEDARRPYTVISSVPVELSAAGGEGTIPPRVVFRAIQGYRFFGSYGITNLIGGPDGQACELRNIVRGPAGKGDYSFGDLVSVRAFAPDEKVAPAKAFDTLEQAAKYASESADFANVQRMLMSLEIKN</sequence>
<protein>
    <recommendedName>
        <fullName evidence="5">Lipoprotein</fullName>
    </recommendedName>
</protein>
<dbReference type="GeneID" id="97423940"/>
<name>A0AAW8NDV0_PSEOX</name>
<feature type="chain" id="PRO_5043589097" description="Lipoprotein" evidence="2">
    <location>
        <begin position="24"/>
        <end position="270"/>
    </location>
</feature>
<evidence type="ECO:0008006" key="5">
    <source>
        <dbReference type="Google" id="ProtNLM"/>
    </source>
</evidence>
<dbReference type="EMBL" id="JAVDWN010000015">
    <property type="protein sequence ID" value="MDR7165507.1"/>
    <property type="molecule type" value="Genomic_DNA"/>
</dbReference>
<accession>A0AAW8NDV0</accession>
<dbReference type="Proteomes" id="UP001262032">
    <property type="component" value="Unassembled WGS sequence"/>
</dbReference>
<comment type="caution">
    <text evidence="3">The sequence shown here is derived from an EMBL/GenBank/DDBJ whole genome shotgun (WGS) entry which is preliminary data.</text>
</comment>
<dbReference type="RefSeq" id="WP_251423621.1">
    <property type="nucleotide sequence ID" value="NZ_JAVDTN010000015.1"/>
</dbReference>
<gene>
    <name evidence="3" type="ORF">J2X12_003556</name>
</gene>
<evidence type="ECO:0000313" key="3">
    <source>
        <dbReference type="EMBL" id="MDR7165507.1"/>
    </source>
</evidence>
<feature type="compositionally biased region" description="Low complexity" evidence="1">
    <location>
        <begin position="39"/>
        <end position="71"/>
    </location>
</feature>
<organism evidence="3 4">
    <name type="scientific">Pseudarthrobacter oxydans</name>
    <name type="common">Arthrobacter oxydans</name>
    <dbReference type="NCBI Taxonomy" id="1671"/>
    <lineage>
        <taxon>Bacteria</taxon>
        <taxon>Bacillati</taxon>
        <taxon>Actinomycetota</taxon>
        <taxon>Actinomycetes</taxon>
        <taxon>Micrococcales</taxon>
        <taxon>Micrococcaceae</taxon>
        <taxon>Pseudarthrobacter</taxon>
    </lineage>
</organism>
<feature type="region of interest" description="Disordered" evidence="1">
    <location>
        <begin position="29"/>
        <end position="71"/>
    </location>
</feature>
<reference evidence="3" key="1">
    <citation type="submission" date="2023-07" db="EMBL/GenBank/DDBJ databases">
        <title>Sorghum-associated microbial communities from plants grown in Nebraska, USA.</title>
        <authorList>
            <person name="Schachtman D."/>
        </authorList>
    </citation>
    <scope>NUCLEOTIDE SEQUENCE</scope>
    <source>
        <strain evidence="3">BE261</strain>
    </source>
</reference>
<evidence type="ECO:0000313" key="4">
    <source>
        <dbReference type="Proteomes" id="UP001262032"/>
    </source>
</evidence>
<dbReference type="PROSITE" id="PS51257">
    <property type="entry name" value="PROKAR_LIPOPROTEIN"/>
    <property type="match status" value="1"/>
</dbReference>
<feature type="signal peptide" evidence="2">
    <location>
        <begin position="1"/>
        <end position="23"/>
    </location>
</feature>
<evidence type="ECO:0000256" key="2">
    <source>
        <dbReference type="SAM" id="SignalP"/>
    </source>
</evidence>
<keyword evidence="2" id="KW-0732">Signal</keyword>